<accession>A0A7U3UUU3</accession>
<gene>
    <name evidence="1" type="ORF">RVR_5838</name>
</gene>
<dbReference type="RefSeq" id="WP_202235303.1">
    <property type="nucleotide sequence ID" value="NZ_AP018365.1"/>
</dbReference>
<evidence type="ECO:0000313" key="2">
    <source>
        <dbReference type="Proteomes" id="UP000595703"/>
    </source>
</evidence>
<dbReference type="AlphaFoldDB" id="A0A7U3UUU3"/>
<reference evidence="1 2" key="3">
    <citation type="journal article" date="2011" name="Nat. Chem. Biol.">
        <title>Reveromycin A biosynthesis uses RevG and RevJ for stereospecific spiroacetal formation.</title>
        <authorList>
            <person name="Takahashi S."/>
            <person name="Toyoda A."/>
            <person name="Sekiyama Y."/>
            <person name="Takagi H."/>
            <person name="Nogawa T."/>
            <person name="Uramoto M."/>
            <person name="Suzuki R."/>
            <person name="Koshino H."/>
            <person name="Kumano T."/>
            <person name="Panthee S."/>
            <person name="Dairi T."/>
            <person name="Ishikawa J."/>
            <person name="Ikeda H."/>
            <person name="Sakaki Y."/>
            <person name="Osada H."/>
        </authorList>
    </citation>
    <scope>NUCLEOTIDE SEQUENCE [LARGE SCALE GENOMIC DNA]</scope>
    <source>
        <strain evidence="1 2">SN-593</strain>
    </source>
</reference>
<sequence length="203" mass="21224">MATDQWGQGIDTLDYTDQPDLVVLGASLRDGLTPRSVMRFADATSRDAAVASPVAGMIAWLTATKVWTGFDGTSWVALAAGTQAWTTPVLATGYTANGNSNGVPQYRVVNLFGDLVVMWRGGLGVTYTSGAPANSGNFLHDPLPAGARPTTFRTVTAACSAVSSESLSVKIDFKADGTSAIVTQSGVQPPWVSLNNIMYSLTS</sequence>
<evidence type="ECO:0000313" key="1">
    <source>
        <dbReference type="EMBL" id="BBA99287.1"/>
    </source>
</evidence>
<dbReference type="KEGG" id="arev:RVR_5838"/>
<proteinExistence type="predicted"/>
<dbReference type="Proteomes" id="UP000595703">
    <property type="component" value="Chromosome"/>
</dbReference>
<name>A0A7U3UUU3_9ACTN</name>
<keyword evidence="2" id="KW-1185">Reference proteome</keyword>
<reference evidence="1 2" key="2">
    <citation type="journal article" date="2011" name="J. Antibiot.">
        <title>Furaquinocins I and J: novel polyketide isoprenoid hybrid compounds from Streptomyces reveromyceticus SN-593.</title>
        <authorList>
            <person name="Panthee S."/>
            <person name="Takahashi S."/>
            <person name="Takagi H."/>
            <person name="Nogawa T."/>
            <person name="Oowada E."/>
            <person name="Uramoto M."/>
            <person name="Osada H."/>
        </authorList>
    </citation>
    <scope>NUCLEOTIDE SEQUENCE [LARGE SCALE GENOMIC DNA]</scope>
    <source>
        <strain evidence="1 2">SN-593</strain>
    </source>
</reference>
<reference evidence="1 2" key="4">
    <citation type="journal article" date="2020" name="Sci. Rep.">
        <title>beta-carboline chemical signals induce reveromycin production through a LuxR family regulator in Streptomyces sp. SN-593.</title>
        <authorList>
            <person name="Panthee S."/>
            <person name="Kito N."/>
            <person name="Hayashi T."/>
            <person name="Shimizu T."/>
            <person name="Ishikawa J."/>
            <person name="Hamamoto H."/>
            <person name="Osada H."/>
            <person name="Takahashi S."/>
        </authorList>
    </citation>
    <scope>NUCLEOTIDE SEQUENCE [LARGE SCALE GENOMIC DNA]</scope>
    <source>
        <strain evidence="1 2">SN-593</strain>
    </source>
</reference>
<dbReference type="EMBL" id="AP018365">
    <property type="protein sequence ID" value="BBA99287.1"/>
    <property type="molecule type" value="Genomic_DNA"/>
</dbReference>
<organism evidence="1 2">
    <name type="scientific">Actinacidiphila reveromycinica</name>
    <dbReference type="NCBI Taxonomy" id="659352"/>
    <lineage>
        <taxon>Bacteria</taxon>
        <taxon>Bacillati</taxon>
        <taxon>Actinomycetota</taxon>
        <taxon>Actinomycetes</taxon>
        <taxon>Kitasatosporales</taxon>
        <taxon>Streptomycetaceae</taxon>
        <taxon>Actinacidiphila</taxon>
    </lineage>
</organism>
<protein>
    <submittedName>
        <fullName evidence="1">Uncharacterized protein</fullName>
    </submittedName>
</protein>
<reference evidence="1 2" key="1">
    <citation type="journal article" date="2010" name="J. Bacteriol.">
        <title>Biochemical characterization of a novel indole prenyltransferase from Streptomyces sp. SN-593.</title>
        <authorList>
            <person name="Takahashi S."/>
            <person name="Takagi H."/>
            <person name="Toyoda A."/>
            <person name="Uramoto M."/>
            <person name="Nogawa T."/>
            <person name="Ueki M."/>
            <person name="Sakaki Y."/>
            <person name="Osada H."/>
        </authorList>
    </citation>
    <scope>NUCLEOTIDE SEQUENCE [LARGE SCALE GENOMIC DNA]</scope>
    <source>
        <strain evidence="1 2">SN-593</strain>
    </source>
</reference>